<dbReference type="AlphaFoldDB" id="A0A135W2J2"/>
<reference evidence="2 3" key="2">
    <citation type="journal article" date="2016" name="Genome Announc.">
        <title>Draft Genome Sequence of a Biocontrol Rhizobacterium, Chryseobacterium kwangjuense Strain KJ1R5, Isolated from Pepper (Capsicum annuum).</title>
        <authorList>
            <person name="Jeong J.J."/>
            <person name="Park H."/>
            <person name="Park B.H."/>
            <person name="Mannaa M."/>
            <person name="Sang M.K."/>
            <person name="Choi I.G."/>
            <person name="Kim K.D."/>
        </authorList>
    </citation>
    <scope>NUCLEOTIDE SEQUENCE [LARGE SCALE GENOMIC DNA]</scope>
    <source>
        <strain evidence="2 3">KJ1R5</strain>
    </source>
</reference>
<protein>
    <submittedName>
        <fullName evidence="2">Uncharacterized protein</fullName>
    </submittedName>
</protein>
<feature type="transmembrane region" description="Helical" evidence="1">
    <location>
        <begin position="50"/>
        <end position="72"/>
    </location>
</feature>
<accession>A0A135W2J2</accession>
<evidence type="ECO:0000313" key="3">
    <source>
        <dbReference type="Proteomes" id="UP000070513"/>
    </source>
</evidence>
<proteinExistence type="predicted"/>
<comment type="caution">
    <text evidence="2">The sequence shown here is derived from an EMBL/GenBank/DDBJ whole genome shotgun (WGS) entry which is preliminary data.</text>
</comment>
<keyword evidence="1" id="KW-1133">Transmembrane helix</keyword>
<dbReference type="RefSeq" id="WP_131797352.1">
    <property type="nucleotide sequence ID" value="NZ_LPUR01000019.1"/>
</dbReference>
<dbReference type="Proteomes" id="UP000070513">
    <property type="component" value="Unassembled WGS sequence"/>
</dbReference>
<evidence type="ECO:0000256" key="1">
    <source>
        <dbReference type="SAM" id="Phobius"/>
    </source>
</evidence>
<feature type="transmembrane region" description="Helical" evidence="1">
    <location>
        <begin position="84"/>
        <end position="100"/>
    </location>
</feature>
<feature type="transmembrane region" description="Helical" evidence="1">
    <location>
        <begin position="7"/>
        <end position="30"/>
    </location>
</feature>
<dbReference type="OrthoDB" id="1261882at2"/>
<sequence>MSQKKFILFSILKTWFTASLISLGILIGYLAVTRVPVQDGHPRNCDMSGLAYGILIFWILTLSIISFSSLFCLLKTFRGNTKRTLCWFLLPVLFAAYFFVGISDGNIDRESVVFFLMANLPWFVIWTLYYYRFNSLYKQ</sequence>
<keyword evidence="1" id="KW-0472">Membrane</keyword>
<keyword evidence="1" id="KW-0812">Transmembrane</keyword>
<name>A0A135W2J2_9FLAO</name>
<organism evidence="2 3">
    <name type="scientific">Chryseobacterium kwangjuense</name>
    <dbReference type="NCBI Taxonomy" id="267125"/>
    <lineage>
        <taxon>Bacteria</taxon>
        <taxon>Pseudomonadati</taxon>
        <taxon>Bacteroidota</taxon>
        <taxon>Flavobacteriia</taxon>
        <taxon>Flavobacteriales</taxon>
        <taxon>Weeksellaceae</taxon>
        <taxon>Chryseobacterium group</taxon>
        <taxon>Chryseobacterium</taxon>
    </lineage>
</organism>
<dbReference type="EMBL" id="LPUR01000019">
    <property type="protein sequence ID" value="KXH79136.1"/>
    <property type="molecule type" value="Genomic_DNA"/>
</dbReference>
<evidence type="ECO:0000313" key="2">
    <source>
        <dbReference type="EMBL" id="KXH79136.1"/>
    </source>
</evidence>
<reference evidence="3" key="1">
    <citation type="submission" date="2015-12" db="EMBL/GenBank/DDBJ databases">
        <title>Genome sequence of a biocontrol rhizobacterium Chryseobacterium kwangjuense strain KJ1R5 isolated from pepper (Capsicum annuum L.).</title>
        <authorList>
            <person name="Jeong J.-J."/>
            <person name="Park H."/>
            <person name="Mannaa M."/>
            <person name="Sang M.K."/>
            <person name="Choi I.-G."/>
            <person name="Kim K.D."/>
        </authorList>
    </citation>
    <scope>NUCLEOTIDE SEQUENCE [LARGE SCALE GENOMIC DNA]</scope>
    <source>
        <strain evidence="3">KJ1R5</strain>
    </source>
</reference>
<feature type="transmembrane region" description="Helical" evidence="1">
    <location>
        <begin position="112"/>
        <end position="131"/>
    </location>
</feature>
<gene>
    <name evidence="2" type="ORF">AU378_21030</name>
</gene>